<comment type="caution">
    <text evidence="2">The sequence shown here is derived from an EMBL/GenBank/DDBJ whole genome shotgun (WGS) entry which is preliminary data.</text>
</comment>
<proteinExistence type="predicted"/>
<evidence type="ECO:0000313" key="2">
    <source>
        <dbReference type="EMBL" id="MFC3832905.1"/>
    </source>
</evidence>
<evidence type="ECO:0000313" key="3">
    <source>
        <dbReference type="Proteomes" id="UP001595803"/>
    </source>
</evidence>
<reference evidence="3" key="1">
    <citation type="journal article" date="2019" name="Int. J. Syst. Evol. Microbiol.">
        <title>The Global Catalogue of Microorganisms (GCM) 10K type strain sequencing project: providing services to taxonomists for standard genome sequencing and annotation.</title>
        <authorList>
            <consortium name="The Broad Institute Genomics Platform"/>
            <consortium name="The Broad Institute Genome Sequencing Center for Infectious Disease"/>
            <person name="Wu L."/>
            <person name="Ma J."/>
        </authorList>
    </citation>
    <scope>NUCLEOTIDE SEQUENCE [LARGE SCALE GENOMIC DNA]</scope>
    <source>
        <strain evidence="3">CCTCC AB 2017081</strain>
    </source>
</reference>
<dbReference type="Proteomes" id="UP001595803">
    <property type="component" value="Unassembled WGS sequence"/>
</dbReference>
<sequence>MRGYQEDLRVRVVRAVQDGMAQREASRIFGVSVASVERYVRLAREGRSLAPAKRPGCLVRVIGPEHHGALLAQLQAHPDLTAAEHAALWARTYGPVSVATMERRVSQVGWTRKRNAGSQ</sequence>
<evidence type="ECO:0000259" key="1">
    <source>
        <dbReference type="Pfam" id="PF13518"/>
    </source>
</evidence>
<accession>A0ABV7Z886</accession>
<dbReference type="EMBL" id="JBHRZG010000009">
    <property type="protein sequence ID" value="MFC3832905.1"/>
    <property type="molecule type" value="Genomic_DNA"/>
</dbReference>
<dbReference type="InterPro" id="IPR055247">
    <property type="entry name" value="InsJ-like_HTH"/>
</dbReference>
<gene>
    <name evidence="2" type="ORF">ACFOSB_08565</name>
</gene>
<dbReference type="RefSeq" id="WP_322474794.1">
    <property type="nucleotide sequence ID" value="NZ_JBHRZG010000009.1"/>
</dbReference>
<name>A0ABV7Z886_9DEIO</name>
<keyword evidence="3" id="KW-1185">Reference proteome</keyword>
<dbReference type="SUPFAM" id="SSF46689">
    <property type="entry name" value="Homeodomain-like"/>
    <property type="match status" value="1"/>
</dbReference>
<dbReference type="Pfam" id="PF13518">
    <property type="entry name" value="HTH_28"/>
    <property type="match status" value="1"/>
</dbReference>
<organism evidence="2 3">
    <name type="scientific">Deinococcus rufus</name>
    <dbReference type="NCBI Taxonomy" id="2136097"/>
    <lineage>
        <taxon>Bacteria</taxon>
        <taxon>Thermotogati</taxon>
        <taxon>Deinococcota</taxon>
        <taxon>Deinococci</taxon>
        <taxon>Deinococcales</taxon>
        <taxon>Deinococcaceae</taxon>
        <taxon>Deinococcus</taxon>
    </lineage>
</organism>
<feature type="domain" description="Insertion element IS150 protein InsJ-like helix-turn-helix" evidence="1">
    <location>
        <begin position="9"/>
        <end position="54"/>
    </location>
</feature>
<dbReference type="InterPro" id="IPR009057">
    <property type="entry name" value="Homeodomain-like_sf"/>
</dbReference>
<protein>
    <submittedName>
        <fullName evidence="2">Helix-turn-helix domain-containing protein</fullName>
    </submittedName>
</protein>